<dbReference type="SUPFAM" id="SSF56104">
    <property type="entry name" value="SAICAR synthase-like"/>
    <property type="match status" value="1"/>
</dbReference>
<organism evidence="17 19">
    <name type="scientific">Schizosaccharomyces japonicus (strain yFS275 / FY16936)</name>
    <name type="common">Fission yeast</name>
    <dbReference type="NCBI Taxonomy" id="402676"/>
    <lineage>
        <taxon>Eukaryota</taxon>
        <taxon>Fungi</taxon>
        <taxon>Dikarya</taxon>
        <taxon>Ascomycota</taxon>
        <taxon>Taphrinomycotina</taxon>
        <taxon>Schizosaccharomycetes</taxon>
        <taxon>Schizosaccharomycetales</taxon>
        <taxon>Schizosaccharomycetaceae</taxon>
        <taxon>Schizosaccharomyces</taxon>
    </lineage>
</organism>
<evidence type="ECO:0000313" key="17">
    <source>
        <dbReference type="EMBL" id="EEB05619.1"/>
    </source>
</evidence>
<dbReference type="PROSITE" id="PS51455">
    <property type="entry name" value="PIPK"/>
    <property type="match status" value="1"/>
</dbReference>
<dbReference type="Pfam" id="PF00118">
    <property type="entry name" value="Cpn60_TCP1"/>
    <property type="match status" value="1"/>
</dbReference>
<dbReference type="FunFam" id="3.30.800.10:FF:000005">
    <property type="entry name" value="1-phosphatidylinositol-3-phosphate 5-kinase (Fab1)"/>
    <property type="match status" value="1"/>
</dbReference>
<dbReference type="Pfam" id="PF01504">
    <property type="entry name" value="PIP5K"/>
    <property type="match status" value="1"/>
</dbReference>
<feature type="region of interest" description="Disordered" evidence="14">
    <location>
        <begin position="1397"/>
        <end position="1432"/>
    </location>
</feature>
<name>B6JW68_SCHJY</name>
<dbReference type="VEuPathDB" id="FungiDB:SJAG_00638"/>
<dbReference type="OrthoDB" id="158357at2759"/>
<dbReference type="GO" id="GO:0000285">
    <property type="term" value="F:1-phosphatidylinositol-3-phosphate 5-kinase activity"/>
    <property type="evidence" value="ECO:0000318"/>
    <property type="project" value="GO_Central"/>
</dbReference>
<evidence type="ECO:0000256" key="9">
    <source>
        <dbReference type="ARBA" id="ARBA00022840"/>
    </source>
</evidence>
<dbReference type="Pfam" id="PF01363">
    <property type="entry name" value="FYVE"/>
    <property type="match status" value="1"/>
</dbReference>
<keyword evidence="9 12" id="KW-0067">ATP-binding</keyword>
<dbReference type="FunFam" id="3.30.810.10:FF:000001">
    <property type="entry name" value="1-phosphatidylinositol 3-phosphate 5-kinase FAB1"/>
    <property type="match status" value="1"/>
</dbReference>
<dbReference type="OMA" id="QSVWNDT"/>
<dbReference type="GO" id="GO:0008270">
    <property type="term" value="F:zinc ion binding"/>
    <property type="evidence" value="ECO:0007669"/>
    <property type="project" value="UniProtKB-KW"/>
</dbReference>
<dbReference type="SUPFAM" id="SSF54849">
    <property type="entry name" value="GroEL-intermediate domain like"/>
    <property type="match status" value="1"/>
</dbReference>
<feature type="domain" description="FYVE-type" evidence="15">
    <location>
        <begin position="61"/>
        <end position="120"/>
    </location>
</feature>
<evidence type="ECO:0000256" key="7">
    <source>
        <dbReference type="ARBA" id="ARBA00022777"/>
    </source>
</evidence>
<dbReference type="GO" id="GO:0010008">
    <property type="term" value="C:endosome membrane"/>
    <property type="evidence" value="ECO:0000318"/>
    <property type="project" value="GO_Central"/>
</dbReference>
<evidence type="ECO:0000256" key="2">
    <source>
        <dbReference type="ARBA" id="ARBA00012009"/>
    </source>
</evidence>
<dbReference type="InterPro" id="IPR027410">
    <property type="entry name" value="TCP-1-like_intermed_sf"/>
</dbReference>
<dbReference type="GO" id="GO:0007033">
    <property type="term" value="P:vacuole organization"/>
    <property type="evidence" value="ECO:0000318"/>
    <property type="project" value="GO_Central"/>
</dbReference>
<dbReference type="InterPro" id="IPR000306">
    <property type="entry name" value="Znf_FYVE"/>
</dbReference>
<feature type="compositionally biased region" description="Acidic residues" evidence="14">
    <location>
        <begin position="1401"/>
        <end position="1411"/>
    </location>
</feature>
<feature type="region of interest" description="Disordered" evidence="14">
    <location>
        <begin position="695"/>
        <end position="742"/>
    </location>
</feature>
<keyword evidence="4" id="KW-0479">Metal-binding</keyword>
<proteinExistence type="predicted"/>
<dbReference type="Gene3D" id="3.30.40.10">
    <property type="entry name" value="Zinc/RING finger domain, C3HC4 (zinc finger)"/>
    <property type="match status" value="1"/>
</dbReference>
<evidence type="ECO:0000256" key="14">
    <source>
        <dbReference type="SAM" id="MobiDB-lite"/>
    </source>
</evidence>
<feature type="compositionally biased region" description="Polar residues" evidence="14">
    <location>
        <begin position="377"/>
        <end position="386"/>
    </location>
</feature>
<dbReference type="PANTHER" id="PTHR45748:SF7">
    <property type="entry name" value="1-PHOSPHATIDYLINOSITOL 3-PHOSPHATE 5-KINASE-RELATED"/>
    <property type="match status" value="1"/>
</dbReference>
<dbReference type="SMART" id="SM00064">
    <property type="entry name" value="FYVE"/>
    <property type="match status" value="1"/>
</dbReference>
<dbReference type="PANTHER" id="PTHR45748">
    <property type="entry name" value="1-PHOSPHATIDYLINOSITOL 3-PHOSPHATE 5-KINASE-RELATED"/>
    <property type="match status" value="1"/>
</dbReference>
<dbReference type="Gene3D" id="3.30.810.10">
    <property type="entry name" value="2-Layer Sandwich"/>
    <property type="match status" value="1"/>
</dbReference>
<reference evidence="17 19" key="1">
    <citation type="journal article" date="2011" name="Science">
        <title>Comparative functional genomics of the fission yeasts.</title>
        <authorList>
            <person name="Rhind N."/>
            <person name="Chen Z."/>
            <person name="Yassour M."/>
            <person name="Thompson D.A."/>
            <person name="Haas B.J."/>
            <person name="Habib N."/>
            <person name="Wapinski I."/>
            <person name="Roy S."/>
            <person name="Lin M.F."/>
            <person name="Heiman D.I."/>
            <person name="Young S.K."/>
            <person name="Furuya K."/>
            <person name="Guo Y."/>
            <person name="Pidoux A."/>
            <person name="Chen H.M."/>
            <person name="Robbertse B."/>
            <person name="Goldberg J.M."/>
            <person name="Aoki K."/>
            <person name="Bayne E.H."/>
            <person name="Berlin A.M."/>
            <person name="Desjardins C.A."/>
            <person name="Dobbs E."/>
            <person name="Dukaj L."/>
            <person name="Fan L."/>
            <person name="FitzGerald M.G."/>
            <person name="French C."/>
            <person name="Gujja S."/>
            <person name="Hansen K."/>
            <person name="Keifenheim D."/>
            <person name="Levin J.Z."/>
            <person name="Mosher R.A."/>
            <person name="Mueller C.A."/>
            <person name="Pfiffner J."/>
            <person name="Priest M."/>
            <person name="Russ C."/>
            <person name="Smialowska A."/>
            <person name="Swoboda P."/>
            <person name="Sykes S.M."/>
            <person name="Vaughn M."/>
            <person name="Vengrova S."/>
            <person name="Yoder R."/>
            <person name="Zeng Q."/>
            <person name="Allshire R."/>
            <person name="Baulcombe D."/>
            <person name="Birren B.W."/>
            <person name="Brown W."/>
            <person name="Ekwall K."/>
            <person name="Kellis M."/>
            <person name="Leatherwood J."/>
            <person name="Levin H."/>
            <person name="Margalit H."/>
            <person name="Martienssen R."/>
            <person name="Nieduszynski C.A."/>
            <person name="Spatafora J.W."/>
            <person name="Friedman N."/>
            <person name="Dalgaard J.Z."/>
            <person name="Baumann P."/>
            <person name="Niki H."/>
            <person name="Regev A."/>
            <person name="Nusbaum C."/>
        </authorList>
    </citation>
    <scope>NUCLEOTIDE SEQUENCE [LARGE SCALE GENOMIC DNA]</scope>
    <source>
        <strain evidence="19">yFS275 / FY16936</strain>
    </source>
</reference>
<dbReference type="eggNOG" id="KOG0230">
    <property type="taxonomic scope" value="Eukaryota"/>
</dbReference>
<evidence type="ECO:0000256" key="1">
    <source>
        <dbReference type="ARBA" id="ARBA00000768"/>
    </source>
</evidence>
<feature type="region of interest" description="Disordered" evidence="14">
    <location>
        <begin position="295"/>
        <end position="324"/>
    </location>
</feature>
<feature type="domain" description="PIPK" evidence="16">
    <location>
        <begin position="1531"/>
        <end position="1857"/>
    </location>
</feature>
<accession>B6JW68</accession>
<dbReference type="GO" id="GO:0000329">
    <property type="term" value="C:fungal-type vacuole membrane"/>
    <property type="evidence" value="ECO:0000318"/>
    <property type="project" value="GO_Central"/>
</dbReference>
<feature type="compositionally biased region" description="Polar residues" evidence="14">
    <location>
        <begin position="134"/>
        <end position="164"/>
    </location>
</feature>
<dbReference type="SUPFAM" id="SSF57903">
    <property type="entry name" value="FYVE/PHD zinc finger"/>
    <property type="match status" value="1"/>
</dbReference>
<evidence type="ECO:0000259" key="15">
    <source>
        <dbReference type="PROSITE" id="PS50178"/>
    </source>
</evidence>
<dbReference type="GO" id="GO:0046854">
    <property type="term" value="P:phosphatidylinositol phosphate biosynthetic process"/>
    <property type="evidence" value="ECO:0000318"/>
    <property type="project" value="GO_Central"/>
</dbReference>
<keyword evidence="13" id="KW-0175">Coiled coil</keyword>
<dbReference type="PROSITE" id="PS50178">
    <property type="entry name" value="ZF_FYVE"/>
    <property type="match status" value="1"/>
</dbReference>
<evidence type="ECO:0000256" key="4">
    <source>
        <dbReference type="ARBA" id="ARBA00022723"/>
    </source>
</evidence>
<evidence type="ECO:0000256" key="10">
    <source>
        <dbReference type="ARBA" id="ARBA00075294"/>
    </source>
</evidence>
<dbReference type="InterPro" id="IPR044769">
    <property type="entry name" value="PIKfyve_PIPKc"/>
</dbReference>
<dbReference type="SUPFAM" id="SSF52029">
    <property type="entry name" value="GroEL apical domain-like"/>
    <property type="match status" value="1"/>
</dbReference>
<dbReference type="InterPro" id="IPR002498">
    <property type="entry name" value="PInositol-4-P-4/5-kinase_core"/>
</dbReference>
<dbReference type="InterPro" id="IPR027409">
    <property type="entry name" value="GroEL-like_apical_dom_sf"/>
</dbReference>
<protein>
    <recommendedName>
        <fullName evidence="2">1-phosphatidylinositol-3-phosphate 5-kinase</fullName>
        <ecNumber evidence="2">2.7.1.150</ecNumber>
    </recommendedName>
    <alternativeName>
        <fullName evidence="10">Type III PIP kinase</fullName>
    </alternativeName>
</protein>
<comment type="catalytic activity">
    <reaction evidence="1">
        <text>a 1,2-diacyl-sn-glycero-3-phospho-(1D-myo-inositol-3-phosphate) + ATP = a 1,2-diacyl-sn-glycero-3-phospho-(1D-myo-inositol-3,5-bisphosphate) + ADP + H(+)</text>
        <dbReference type="Rhea" id="RHEA:13609"/>
        <dbReference type="ChEBI" id="CHEBI:15378"/>
        <dbReference type="ChEBI" id="CHEBI:30616"/>
        <dbReference type="ChEBI" id="CHEBI:57923"/>
        <dbReference type="ChEBI" id="CHEBI:58088"/>
        <dbReference type="ChEBI" id="CHEBI:456216"/>
        <dbReference type="EC" id="2.7.1.150"/>
    </reaction>
</comment>
<evidence type="ECO:0000259" key="16">
    <source>
        <dbReference type="PROSITE" id="PS51455"/>
    </source>
</evidence>
<keyword evidence="5 12" id="KW-0547">Nucleotide-binding</keyword>
<feature type="compositionally biased region" description="Low complexity" evidence="14">
    <location>
        <begin position="1257"/>
        <end position="1271"/>
    </location>
</feature>
<feature type="region of interest" description="Disordered" evidence="14">
    <location>
        <begin position="1251"/>
        <end position="1335"/>
    </location>
</feature>
<keyword evidence="6 11" id="KW-0863">Zinc-finger</keyword>
<dbReference type="SMART" id="SM00330">
    <property type="entry name" value="PIPKc"/>
    <property type="match status" value="1"/>
</dbReference>
<evidence type="ECO:0000256" key="6">
    <source>
        <dbReference type="ARBA" id="ARBA00022771"/>
    </source>
</evidence>
<feature type="region of interest" description="Disordered" evidence="14">
    <location>
        <begin position="212"/>
        <end position="232"/>
    </location>
</feature>
<keyword evidence="19" id="KW-1185">Reference proteome</keyword>
<dbReference type="Gene3D" id="3.30.800.10">
    <property type="entry name" value="Phosphatidylinositol Phosphate Kinase II Beta"/>
    <property type="match status" value="1"/>
</dbReference>
<keyword evidence="3 12" id="KW-0808">Transferase</keyword>
<feature type="compositionally biased region" description="Low complexity" evidence="14">
    <location>
        <begin position="726"/>
        <end position="742"/>
    </location>
</feature>
<dbReference type="FunFam" id="3.50.7.10:FF:000007">
    <property type="entry name" value="1-phosphatidylinositol 3-phosphate 5-kinase isoform X1"/>
    <property type="match status" value="1"/>
</dbReference>
<dbReference type="InterPro" id="IPR017455">
    <property type="entry name" value="Znf_FYVE-rel"/>
</dbReference>
<evidence type="ECO:0000256" key="12">
    <source>
        <dbReference type="PROSITE-ProRule" id="PRU00781"/>
    </source>
</evidence>
<dbReference type="RefSeq" id="XP_002171912.1">
    <property type="nucleotide sequence ID" value="XM_002171876.2"/>
</dbReference>
<dbReference type="GO" id="GO:0005524">
    <property type="term" value="F:ATP binding"/>
    <property type="evidence" value="ECO:0007669"/>
    <property type="project" value="UniProtKB-UniRule"/>
</dbReference>
<sequence>MERESSITQGHFRHRRKRSARNSRLSGSLIRNAYSHSPFQVTQSLLRLRDNSYSKNFWMKDSSALSCFLCEAEFTAIRRRHHCRICGKIFCSKCTIQVSGKLLNTTKSIRACITCARLAEQNLEIYSQVNTAPTTASNQKPLKNDQNTSAALAQKVSSSDNASSFEMPVDARPPDIAPMLAIPSTKISDPSFGWSHQIITVGWGKNASDTNLPSRIHSPSPARNSSNSLGSGHSLYNATSSGLYSSINPLESPKRESSKLANSTEEHPALTEFNLKSLSASQYFGLYGKDGMNSSLSDSSSISDSSQSNPGCSSADLNPGGSATTNNSNLASNFTLDTFNNQFSKIKKVFNNCKAWFQGVPPEPSTDDAVPADESNESSPVQEPTSARSVSWVTPWAAISHDYETFIAPFLDALLLQLLTGFNYEEQLQWQKTLSPIILNVAKNIHPDIRFGDDIDVRNYVKIKRIPGGSIPDTSYISGYVFTKKSTLKMTEHCLCNPKIAIIAFSLDYQCDEQRLMSLDSIINQEQEYLLNLVNRICTLGANLLFIRDLIPGLALDYLKERGVVAVHGIKDSVLFELSRRCGADIIPSIDRLAFQPRLGSCKTFEIKSFVVDPHSKTRKSYIIVDGCLEQLGCSVILRGGNLKVLSRIKEIVQLLSMVSSHLKLEIFMLRDSFVQLQQDMYSYLADATIFKPPDVKSSSSEAFGPASTAGKSEEGTDIETGEQQSMSVSRVSSSESLSSSDSSIQFFNDTQIITNSFCLEDIPSPIVLEDVNDYDLLLNKLSKQLVCTSPFVKQPLPNLLYRVSGARLTFIRLLQEFKLKLPNSVKLSRALDYTNPKLNNIELLQLAYRVTKAKEDYEVYAKHWETYFTSTYTLYSPFSDQRIILLFSIMNKKTSVPCVGPERCLIEFYRETDCTLGQFIEESCLNAKSNCDGDYCTEQEMLNHYRSYVHGNGRISIFLEYFLCPLPGLEERILMWSYCRICQRNTPITLMSDGTWRYSFGKYLQFIFYNRSLTGKSDLCSHSLMRDHVHYFGFKNFTVRFQRDNIDVYELCFPKPRILAKPKIENNLKEAEYKNIRTQITQCLQSVLLRINHYKLEWTNKAGKVDEGKELIAKLSEQLENDKREVEAELNNIYKRSGLMEQLPLNAAIRLLQRKMLQWETQLMEFEKQHVPSYKDISRLAASQLKKLFTEKNLTQDPTEPVDIPTDTTASDVEKPKKTPTESDVNSETPPEIVIPRAVKPPVLRSVSAYKPVTETPPSLSRSLSLSRTSTNERDHRSPEGDVNVITQKRPCPKIRKQQPGPSPAASVDTNSNSPKLVMAESQPSSAKRPSIKRNYRLKESRVSALVKRFEEFSKELHQEKKKEFDLINARRKRASAVVPSKPTVEVFSSVTDAFRDDNSEVEVNDDSEQPSEQNSEPTKKDPEPSINEASPSHDILDLISASDPLEDIFGFLFKDDSYTQHSAPSIGSFESQESGHLSIPSSSLLADNNSLVKIISSFWSEWNNLNFPDLEFPLTASEHIFSDSTVIIREREPSSIIAFTLSSSDYLEKLSSIKAKLKTEVNDENYMVSDMMTLETLMLKSTGTHLKYQFEEGSAKMSCKVYFAEQFDAIREVCKCASTYIESLSRCSSWESSGGKSGSAFLKTADDRFVLKQLSRMESDAFLTFAPAYFEYMSKAFFHELPTVLAKIFGFYQIETRNQITGYICKLDIMIMENLFFDRVPTRIFDLKGSMRNRHVQSTGKVNEVLLDENLVEFIYESPLFIAEQMKSLLQAALWNDTLFLSKMNIMDYSLVIGIDETKRRLYVGIIDFIRTYTWDKKLESWVKEKGLVGRALEPTIVTPKQYKNRFRKAMDCYILATEDYNLNWVVD</sequence>
<feature type="coiled-coil region" evidence="13">
    <location>
        <begin position="1106"/>
        <end position="1170"/>
    </location>
</feature>
<dbReference type="InterPro" id="IPR002423">
    <property type="entry name" value="Cpn60/GroEL/TCP-1"/>
</dbReference>
<dbReference type="GeneID" id="7050678"/>
<feature type="region of interest" description="Disordered" evidence="14">
    <location>
        <begin position="361"/>
        <end position="386"/>
    </location>
</feature>
<dbReference type="InterPro" id="IPR027484">
    <property type="entry name" value="PInositol-4-P-5-kinase_N"/>
</dbReference>
<dbReference type="HOGENOM" id="CLU_000480_3_1_1"/>
<dbReference type="EMBL" id="KE651166">
    <property type="protein sequence ID" value="EEB05619.1"/>
    <property type="molecule type" value="Genomic_DNA"/>
</dbReference>
<dbReference type="Proteomes" id="UP000001744">
    <property type="component" value="Unassembled WGS sequence"/>
</dbReference>
<dbReference type="JaponicusDB" id="SJAG_00638">
    <property type="gene designation" value="fab1"/>
</dbReference>
<evidence type="ECO:0000313" key="18">
    <source>
        <dbReference type="JaponicusDB" id="SJAG_00638"/>
    </source>
</evidence>
<evidence type="ECO:0000313" key="19">
    <source>
        <dbReference type="Proteomes" id="UP000001744"/>
    </source>
</evidence>
<feature type="compositionally biased region" description="Low complexity" evidence="14">
    <location>
        <begin position="295"/>
        <end position="308"/>
    </location>
</feature>
<feature type="region of interest" description="Disordered" evidence="14">
    <location>
        <begin position="134"/>
        <end position="174"/>
    </location>
</feature>
<feature type="compositionally biased region" description="Basic residues" evidence="14">
    <location>
        <begin position="11"/>
        <end position="21"/>
    </location>
</feature>
<evidence type="ECO:0000256" key="8">
    <source>
        <dbReference type="ARBA" id="ARBA00022833"/>
    </source>
</evidence>
<dbReference type="EC" id="2.7.1.150" evidence="2"/>
<feature type="compositionally biased region" description="Basic and acidic residues" evidence="14">
    <location>
        <begin position="1213"/>
        <end position="1222"/>
    </location>
</feature>
<dbReference type="CDD" id="cd17300">
    <property type="entry name" value="PIPKc_PIKfyve"/>
    <property type="match status" value="1"/>
</dbReference>
<evidence type="ECO:0000256" key="5">
    <source>
        <dbReference type="ARBA" id="ARBA00022741"/>
    </source>
</evidence>
<feature type="region of interest" description="Disordered" evidence="14">
    <location>
        <begin position="1"/>
        <end position="23"/>
    </location>
</feature>
<keyword evidence="8" id="KW-0862">Zinc</keyword>
<keyword evidence="7 12" id="KW-0418">Kinase</keyword>
<dbReference type="STRING" id="402676.B6JW68"/>
<dbReference type="InterPro" id="IPR027483">
    <property type="entry name" value="PInositol-4-P-4/5-kinase_C_sf"/>
</dbReference>
<evidence type="ECO:0000256" key="13">
    <source>
        <dbReference type="SAM" id="Coils"/>
    </source>
</evidence>
<dbReference type="InterPro" id="IPR011011">
    <property type="entry name" value="Znf_FYVE_PHD"/>
</dbReference>
<gene>
    <name evidence="18" type="primary">fab1</name>
    <name evidence="17" type="ORF">SJAG_00638</name>
</gene>
<feature type="region of interest" description="Disordered" evidence="14">
    <location>
        <begin position="1193"/>
        <end position="1238"/>
    </location>
</feature>
<dbReference type="Gene3D" id="3.50.7.10">
    <property type="entry name" value="GroEL"/>
    <property type="match status" value="1"/>
</dbReference>
<dbReference type="InterPro" id="IPR013083">
    <property type="entry name" value="Znf_RING/FYVE/PHD"/>
</dbReference>
<evidence type="ECO:0000256" key="3">
    <source>
        <dbReference type="ARBA" id="ARBA00022679"/>
    </source>
</evidence>
<evidence type="ECO:0000256" key="11">
    <source>
        <dbReference type="PROSITE-ProRule" id="PRU00091"/>
    </source>
</evidence>
<feature type="compositionally biased region" description="Basic and acidic residues" evidence="14">
    <location>
        <begin position="1272"/>
        <end position="1281"/>
    </location>
</feature>